<feature type="region of interest" description="Disordered" evidence="3">
    <location>
        <begin position="1"/>
        <end position="21"/>
    </location>
</feature>
<sequence length="189" mass="20555">MRVITGSARGCRLKTPKGQATRPTADRIKESLFNILGRRPLGAQVLDLFAGTGALGLEALSRGAAAAVFVDHVTAPLLRENAERTHLSERAEILREDALRVLGRLGGQGRSFDLIFCDPPYRLGLWEKALVSVDRAGLLAPAGLMVVEHGADEDVLPLLSALQRVRSERYGKTTQLSFFERLRLQGGEA</sequence>
<dbReference type="Gene3D" id="3.40.50.150">
    <property type="entry name" value="Vaccinia Virus protein VP39"/>
    <property type="match status" value="1"/>
</dbReference>
<dbReference type="InterPro" id="IPR002052">
    <property type="entry name" value="DNA_methylase_N6_adenine_CS"/>
</dbReference>
<gene>
    <name evidence="4" type="primary">rsmD</name>
    <name evidence="4" type="ORF">QCO44_10325</name>
</gene>
<keyword evidence="1 4" id="KW-0489">Methyltransferase</keyword>
<evidence type="ECO:0000313" key="4">
    <source>
        <dbReference type="EMBL" id="MEX5286019.1"/>
    </source>
</evidence>
<reference evidence="4 5" key="1">
    <citation type="submission" date="2023-04" db="EMBL/GenBank/DDBJ databases">
        <title>Genome Sequence of Selenomonas sputigena ATCC 33150.</title>
        <authorList>
            <person name="Miller D.P."/>
            <person name="Anvari S."/>
            <person name="Polson S.W."/>
            <person name="Macdonald M."/>
            <person name="Mcdowell J.V."/>
        </authorList>
    </citation>
    <scope>NUCLEOTIDE SEQUENCE [LARGE SCALE GENOMIC DNA]</scope>
    <source>
        <strain evidence="4 5">ATCC 33150</strain>
    </source>
</reference>
<dbReference type="InterPro" id="IPR029063">
    <property type="entry name" value="SAM-dependent_MTases_sf"/>
</dbReference>
<dbReference type="EMBL" id="JARVLH010000007">
    <property type="protein sequence ID" value="MEX5286019.1"/>
    <property type="molecule type" value="Genomic_DNA"/>
</dbReference>
<dbReference type="PROSITE" id="PS00092">
    <property type="entry name" value="N6_MTASE"/>
    <property type="match status" value="1"/>
</dbReference>
<dbReference type="InterPro" id="IPR004398">
    <property type="entry name" value="RNA_MeTrfase_RsmD"/>
</dbReference>
<evidence type="ECO:0000313" key="5">
    <source>
        <dbReference type="Proteomes" id="UP001559623"/>
    </source>
</evidence>
<keyword evidence="5" id="KW-1185">Reference proteome</keyword>
<evidence type="ECO:0000256" key="3">
    <source>
        <dbReference type="SAM" id="MobiDB-lite"/>
    </source>
</evidence>
<dbReference type="GO" id="GO:0052913">
    <property type="term" value="F:16S rRNA (guanine(966)-N(2))-methyltransferase activity"/>
    <property type="evidence" value="ECO:0007669"/>
    <property type="project" value="UniProtKB-EC"/>
</dbReference>
<dbReference type="Pfam" id="PF03602">
    <property type="entry name" value="Cons_hypoth95"/>
    <property type="match status" value="1"/>
</dbReference>
<dbReference type="RefSeq" id="WP_368847737.1">
    <property type="nucleotide sequence ID" value="NZ_CP194411.1"/>
</dbReference>
<comment type="caution">
    <text evidence="4">The sequence shown here is derived from an EMBL/GenBank/DDBJ whole genome shotgun (WGS) entry which is preliminary data.</text>
</comment>
<dbReference type="PIRSF" id="PIRSF004553">
    <property type="entry name" value="CHP00095"/>
    <property type="match status" value="1"/>
</dbReference>
<dbReference type="NCBIfam" id="TIGR00095">
    <property type="entry name" value="16S rRNA (guanine(966)-N(2))-methyltransferase RsmD"/>
    <property type="match status" value="1"/>
</dbReference>
<dbReference type="CDD" id="cd02440">
    <property type="entry name" value="AdoMet_MTases"/>
    <property type="match status" value="1"/>
</dbReference>
<keyword evidence="2 4" id="KW-0808">Transferase</keyword>
<dbReference type="PANTHER" id="PTHR43542">
    <property type="entry name" value="METHYLTRANSFERASE"/>
    <property type="match status" value="1"/>
</dbReference>
<evidence type="ECO:0000256" key="1">
    <source>
        <dbReference type="ARBA" id="ARBA00022603"/>
    </source>
</evidence>
<dbReference type="SUPFAM" id="SSF53335">
    <property type="entry name" value="S-adenosyl-L-methionine-dependent methyltransferases"/>
    <property type="match status" value="1"/>
</dbReference>
<dbReference type="EC" id="2.1.1.171" evidence="4"/>
<evidence type="ECO:0000256" key="2">
    <source>
        <dbReference type="ARBA" id="ARBA00022679"/>
    </source>
</evidence>
<proteinExistence type="predicted"/>
<accession>A0ABV3X744</accession>
<dbReference type="PANTHER" id="PTHR43542:SF1">
    <property type="entry name" value="METHYLTRANSFERASE"/>
    <property type="match status" value="1"/>
</dbReference>
<name>A0ABV3X744_9FIRM</name>
<dbReference type="Proteomes" id="UP001559623">
    <property type="component" value="Unassembled WGS sequence"/>
</dbReference>
<protein>
    <submittedName>
        <fullName evidence="4">16S rRNA (Guanine(966)-N(2))-methyltransferase RsmD</fullName>
        <ecNumber evidence="4">2.1.1.171</ecNumber>
    </submittedName>
</protein>
<organism evidence="4 5">
    <name type="scientific">Selenomonas sputigena</name>
    <dbReference type="NCBI Taxonomy" id="69823"/>
    <lineage>
        <taxon>Bacteria</taxon>
        <taxon>Bacillati</taxon>
        <taxon>Bacillota</taxon>
        <taxon>Negativicutes</taxon>
        <taxon>Selenomonadales</taxon>
        <taxon>Selenomonadaceae</taxon>
        <taxon>Selenomonas</taxon>
    </lineage>
</organism>